<gene>
    <name evidence="2" type="ORF">OUZ56_026446</name>
</gene>
<keyword evidence="3" id="KW-1185">Reference proteome</keyword>
<evidence type="ECO:0000256" key="1">
    <source>
        <dbReference type="SAM" id="MobiDB-lite"/>
    </source>
</evidence>
<protein>
    <submittedName>
        <fullName evidence="2">Uncharacterized protein</fullName>
    </submittedName>
</protein>
<evidence type="ECO:0000313" key="3">
    <source>
        <dbReference type="Proteomes" id="UP001234178"/>
    </source>
</evidence>
<feature type="region of interest" description="Disordered" evidence="1">
    <location>
        <begin position="1"/>
        <end position="60"/>
    </location>
</feature>
<proteinExistence type="predicted"/>
<accession>A0ABQ9ZLS1</accession>
<organism evidence="2 3">
    <name type="scientific">Daphnia magna</name>
    <dbReference type="NCBI Taxonomy" id="35525"/>
    <lineage>
        <taxon>Eukaryota</taxon>
        <taxon>Metazoa</taxon>
        <taxon>Ecdysozoa</taxon>
        <taxon>Arthropoda</taxon>
        <taxon>Crustacea</taxon>
        <taxon>Branchiopoda</taxon>
        <taxon>Diplostraca</taxon>
        <taxon>Cladocera</taxon>
        <taxon>Anomopoda</taxon>
        <taxon>Daphniidae</taxon>
        <taxon>Daphnia</taxon>
    </lineage>
</organism>
<dbReference type="Proteomes" id="UP001234178">
    <property type="component" value="Unassembled WGS sequence"/>
</dbReference>
<sequence length="178" mass="19399">MMFCESTTEVESEEELGSQSTRKAGVKEKSSKKRSPKKPSIVRSTSTLPKPPAGLRVSKRKTHREVQFNEVFEEKAINASNIHLSTSEEGSSCNVDLTIQQPTQAGTICRLDTAVADDSYGTQHFGTIAAVTYGAALRGRITLAYVHVSLKAEPGLPRVAYLTVSSLYLRESSTSVYV</sequence>
<evidence type="ECO:0000313" key="2">
    <source>
        <dbReference type="EMBL" id="KAK4013894.1"/>
    </source>
</evidence>
<reference evidence="2 3" key="1">
    <citation type="journal article" date="2023" name="Nucleic Acids Res.">
        <title>The hologenome of Daphnia magna reveals possible DNA methylation and microbiome-mediated evolution of the host genome.</title>
        <authorList>
            <person name="Chaturvedi A."/>
            <person name="Li X."/>
            <person name="Dhandapani V."/>
            <person name="Marshall H."/>
            <person name="Kissane S."/>
            <person name="Cuenca-Cambronero M."/>
            <person name="Asole G."/>
            <person name="Calvet F."/>
            <person name="Ruiz-Romero M."/>
            <person name="Marangio P."/>
            <person name="Guigo R."/>
            <person name="Rago D."/>
            <person name="Mirbahai L."/>
            <person name="Eastwood N."/>
            <person name="Colbourne J.K."/>
            <person name="Zhou J."/>
            <person name="Mallon E."/>
            <person name="Orsini L."/>
        </authorList>
    </citation>
    <scope>NUCLEOTIDE SEQUENCE [LARGE SCALE GENOMIC DNA]</scope>
    <source>
        <strain evidence="2">LRV0_1</strain>
    </source>
</reference>
<name>A0ABQ9ZLS1_9CRUS</name>
<dbReference type="EMBL" id="JAOYFB010000004">
    <property type="protein sequence ID" value="KAK4013894.1"/>
    <property type="molecule type" value="Genomic_DNA"/>
</dbReference>
<comment type="caution">
    <text evidence="2">The sequence shown here is derived from an EMBL/GenBank/DDBJ whole genome shotgun (WGS) entry which is preliminary data.</text>
</comment>